<dbReference type="PROSITE" id="PS51724">
    <property type="entry name" value="SPOR"/>
    <property type="match status" value="1"/>
</dbReference>
<proteinExistence type="predicted"/>
<evidence type="ECO:0000313" key="3">
    <source>
        <dbReference type="EMBL" id="BDQ34536.1"/>
    </source>
</evidence>
<name>A0ABN6RYL1_9BACT</name>
<organism evidence="3 4">
    <name type="scientific">Pseudodesulfovibrio portus</name>
    <dbReference type="NCBI Taxonomy" id="231439"/>
    <lineage>
        <taxon>Bacteria</taxon>
        <taxon>Pseudomonadati</taxon>
        <taxon>Thermodesulfobacteriota</taxon>
        <taxon>Desulfovibrionia</taxon>
        <taxon>Desulfovibrionales</taxon>
        <taxon>Desulfovibrionaceae</taxon>
    </lineage>
</organism>
<feature type="region of interest" description="Disordered" evidence="1">
    <location>
        <begin position="27"/>
        <end position="74"/>
    </location>
</feature>
<dbReference type="Proteomes" id="UP001061361">
    <property type="component" value="Chromosome"/>
</dbReference>
<protein>
    <recommendedName>
        <fullName evidence="2">SPOR domain-containing protein</fullName>
    </recommendedName>
</protein>
<sequence length="251" mass="26587">MNKKIFLLIVLVAAVLALSGCFRKSIDSGQPVKRPASQDEPGPAKEPGIISETYTVGGEEPPVIEETHEVGADRPEVIDESFDVKPAENDGPIEVEAAVEETDRPDVGGDDLAEEALPAPEAAQEPAAQPETAVVDPEAKAAFEPVADPEDEQVMAMEPAETDPEPPSTAMPVIVETGPYYVQVGAFSDLENANKVLAGLLADGYKGSMLEKTDNGMYRVHAGAFENTDDAAVALEDLKTAFPNGFVLKVE</sequence>
<dbReference type="PROSITE" id="PS51257">
    <property type="entry name" value="PROKAR_LIPOPROTEIN"/>
    <property type="match status" value="1"/>
</dbReference>
<dbReference type="PANTHER" id="PTHR38687">
    <property type="entry name" value="CELL DIVISION PROTEIN DEDD-RELATED"/>
    <property type="match status" value="1"/>
</dbReference>
<keyword evidence="4" id="KW-1185">Reference proteome</keyword>
<gene>
    <name evidence="3" type="ORF">JCM14722_20780</name>
</gene>
<accession>A0ABN6RYL1</accession>
<evidence type="ECO:0000256" key="1">
    <source>
        <dbReference type="SAM" id="MobiDB-lite"/>
    </source>
</evidence>
<dbReference type="InterPro" id="IPR036680">
    <property type="entry name" value="SPOR-like_sf"/>
</dbReference>
<reference evidence="3" key="1">
    <citation type="submission" date="2022-08" db="EMBL/GenBank/DDBJ databases">
        <title>Genome Sequence of the sulphate-reducing bacterium, Pseudodesulfovibrio portus JCM14722.</title>
        <authorList>
            <person name="Kondo R."/>
            <person name="Kataoka T."/>
        </authorList>
    </citation>
    <scope>NUCLEOTIDE SEQUENCE</scope>
    <source>
        <strain evidence="3">JCM 14722</strain>
    </source>
</reference>
<dbReference type="RefSeq" id="WP_264981437.1">
    <property type="nucleotide sequence ID" value="NZ_AP026708.1"/>
</dbReference>
<dbReference type="Pfam" id="PF05036">
    <property type="entry name" value="SPOR"/>
    <property type="match status" value="1"/>
</dbReference>
<dbReference type="EMBL" id="AP026708">
    <property type="protein sequence ID" value="BDQ34536.1"/>
    <property type="molecule type" value="Genomic_DNA"/>
</dbReference>
<feature type="compositionally biased region" description="Basic and acidic residues" evidence="1">
    <location>
        <begin position="65"/>
        <end position="74"/>
    </location>
</feature>
<feature type="domain" description="SPOR" evidence="2">
    <location>
        <begin position="174"/>
        <end position="250"/>
    </location>
</feature>
<dbReference type="SUPFAM" id="SSF110997">
    <property type="entry name" value="Sporulation related repeat"/>
    <property type="match status" value="1"/>
</dbReference>
<evidence type="ECO:0000313" key="4">
    <source>
        <dbReference type="Proteomes" id="UP001061361"/>
    </source>
</evidence>
<dbReference type="InterPro" id="IPR052521">
    <property type="entry name" value="Cell_div_SPOR-domain"/>
</dbReference>
<dbReference type="InterPro" id="IPR007730">
    <property type="entry name" value="SPOR-like_dom"/>
</dbReference>
<evidence type="ECO:0000259" key="2">
    <source>
        <dbReference type="PROSITE" id="PS51724"/>
    </source>
</evidence>
<dbReference type="Gene3D" id="3.30.70.1070">
    <property type="entry name" value="Sporulation related repeat"/>
    <property type="match status" value="1"/>
</dbReference>
<dbReference type="PANTHER" id="PTHR38687:SF1">
    <property type="entry name" value="CELL DIVISION PROTEIN DEDD"/>
    <property type="match status" value="1"/>
</dbReference>